<dbReference type="AlphaFoldDB" id="A0A4V6NCV1"/>
<comment type="function">
    <text evidence="18">Required to facilitate the formation of correct disulfide bonds in some periplasmic proteins and for the assembly of the periplasmic c-type cytochromes. Acts by transferring electrons from cytoplasmic thioredoxin to the periplasm. This transfer involves a cascade of disulfide bond formation and reduction steps.</text>
</comment>
<evidence type="ECO:0000256" key="3">
    <source>
        <dbReference type="ARBA" id="ARBA00022448"/>
    </source>
</evidence>
<evidence type="ECO:0000256" key="15">
    <source>
        <dbReference type="ARBA" id="ARBA00023284"/>
    </source>
</evidence>
<comment type="catalytic activity">
    <reaction evidence="17 18">
        <text>[protein]-dithiol + NADP(+) = [protein]-disulfide + NADPH + H(+)</text>
        <dbReference type="Rhea" id="RHEA:18753"/>
        <dbReference type="Rhea" id="RHEA-COMP:10593"/>
        <dbReference type="Rhea" id="RHEA-COMP:10594"/>
        <dbReference type="ChEBI" id="CHEBI:15378"/>
        <dbReference type="ChEBI" id="CHEBI:29950"/>
        <dbReference type="ChEBI" id="CHEBI:50058"/>
        <dbReference type="ChEBI" id="CHEBI:57783"/>
        <dbReference type="ChEBI" id="CHEBI:58349"/>
        <dbReference type="EC" id="1.8.1.8"/>
    </reaction>
</comment>
<dbReference type="CDD" id="cd02953">
    <property type="entry name" value="DsbDgamma"/>
    <property type="match status" value="1"/>
</dbReference>
<evidence type="ECO:0000256" key="13">
    <source>
        <dbReference type="ARBA" id="ARBA00023136"/>
    </source>
</evidence>
<evidence type="ECO:0000256" key="1">
    <source>
        <dbReference type="ARBA" id="ARBA00004429"/>
    </source>
</evidence>
<keyword evidence="12 18" id="KW-0520">NAD</keyword>
<evidence type="ECO:0000256" key="11">
    <source>
        <dbReference type="ARBA" id="ARBA00023002"/>
    </source>
</evidence>
<comment type="caution">
    <text evidence="18">Lacks conserved residue(s) required for the propagation of feature annotation.</text>
</comment>
<organism evidence="20 21">
    <name type="scientific">Volucribacter psittacicida</name>
    <dbReference type="NCBI Taxonomy" id="203482"/>
    <lineage>
        <taxon>Bacteria</taxon>
        <taxon>Pseudomonadati</taxon>
        <taxon>Pseudomonadota</taxon>
        <taxon>Gammaproteobacteria</taxon>
        <taxon>Pasteurellales</taxon>
        <taxon>Pasteurellaceae</taxon>
        <taxon>Volucribacter</taxon>
    </lineage>
</organism>
<dbReference type="GO" id="GO:0017004">
    <property type="term" value="P:cytochrome complex assembly"/>
    <property type="evidence" value="ECO:0007669"/>
    <property type="project" value="UniProtKB-UniRule"/>
</dbReference>
<feature type="transmembrane region" description="Helical" evidence="18">
    <location>
        <begin position="341"/>
        <end position="364"/>
    </location>
</feature>
<evidence type="ECO:0000256" key="17">
    <source>
        <dbReference type="ARBA" id="ARBA00047804"/>
    </source>
</evidence>
<evidence type="ECO:0000313" key="21">
    <source>
        <dbReference type="Proteomes" id="UP000294702"/>
    </source>
</evidence>
<dbReference type="NCBIfam" id="NF001419">
    <property type="entry name" value="PRK00293.1"/>
    <property type="match status" value="1"/>
</dbReference>
<dbReference type="Pfam" id="PF02683">
    <property type="entry name" value="DsbD_TM"/>
    <property type="match status" value="1"/>
</dbReference>
<keyword evidence="9 18" id="KW-0249">Electron transport</keyword>
<dbReference type="InterPro" id="IPR013766">
    <property type="entry name" value="Thioredoxin_domain"/>
</dbReference>
<dbReference type="GO" id="GO:0009055">
    <property type="term" value="F:electron transfer activity"/>
    <property type="evidence" value="ECO:0007669"/>
    <property type="project" value="UniProtKB-UniRule"/>
</dbReference>
<name>A0A4V6NCV1_9PAST</name>
<keyword evidence="7" id="KW-0732">Signal</keyword>
<evidence type="ECO:0000256" key="18">
    <source>
        <dbReference type="HAMAP-Rule" id="MF_00399"/>
    </source>
</evidence>
<feature type="transmembrane region" description="Helical" evidence="18">
    <location>
        <begin position="185"/>
        <end position="216"/>
    </location>
</feature>
<keyword evidence="6 18" id="KW-0812">Transmembrane</keyword>
<dbReference type="HAMAP" id="MF_00399">
    <property type="entry name" value="DbsD"/>
    <property type="match status" value="1"/>
</dbReference>
<dbReference type="PANTHER" id="PTHR32234">
    <property type="entry name" value="THIOL:DISULFIDE INTERCHANGE PROTEIN DSBD"/>
    <property type="match status" value="1"/>
</dbReference>
<evidence type="ECO:0000256" key="12">
    <source>
        <dbReference type="ARBA" id="ARBA00023027"/>
    </source>
</evidence>
<dbReference type="Gene3D" id="2.60.40.1250">
    <property type="entry name" value="Thiol:disulfide interchange protein DsbD, N-terminal domain"/>
    <property type="match status" value="1"/>
</dbReference>
<dbReference type="FunFam" id="3.40.30.10:FF:000116">
    <property type="entry name" value="Thiol:disulfide interchange protein DsbD"/>
    <property type="match status" value="1"/>
</dbReference>
<dbReference type="GO" id="GO:0047134">
    <property type="term" value="F:protein-disulfide reductase [NAD(P)H] activity"/>
    <property type="evidence" value="ECO:0007669"/>
    <property type="project" value="UniProtKB-UniRule"/>
</dbReference>
<evidence type="ECO:0000313" key="20">
    <source>
        <dbReference type="EMBL" id="TCK01886.1"/>
    </source>
</evidence>
<evidence type="ECO:0000256" key="8">
    <source>
        <dbReference type="ARBA" id="ARBA00022748"/>
    </source>
</evidence>
<keyword evidence="5 18" id="KW-0997">Cell inner membrane</keyword>
<dbReference type="PROSITE" id="PS00194">
    <property type="entry name" value="THIOREDOXIN_1"/>
    <property type="match status" value="1"/>
</dbReference>
<dbReference type="SUPFAM" id="SSF74863">
    <property type="entry name" value="Thiol:disulfide interchange protein DsbD, N-terminal domain (DsbD-alpha)"/>
    <property type="match status" value="1"/>
</dbReference>
<evidence type="ECO:0000256" key="14">
    <source>
        <dbReference type="ARBA" id="ARBA00023157"/>
    </source>
</evidence>
<dbReference type="GO" id="GO:0045454">
    <property type="term" value="P:cell redox homeostasis"/>
    <property type="evidence" value="ECO:0007669"/>
    <property type="project" value="TreeGrafter"/>
</dbReference>
<feature type="transmembrane region" description="Helical" evidence="18">
    <location>
        <begin position="237"/>
        <end position="256"/>
    </location>
</feature>
<evidence type="ECO:0000256" key="5">
    <source>
        <dbReference type="ARBA" id="ARBA00022519"/>
    </source>
</evidence>
<feature type="transmembrane region" description="Helical" evidence="18">
    <location>
        <begin position="262"/>
        <end position="284"/>
    </location>
</feature>
<keyword evidence="13 18" id="KW-0472">Membrane</keyword>
<feature type="disulfide bond" description="Redox-active" evidence="18">
    <location>
        <begin position="497"/>
        <end position="500"/>
    </location>
</feature>
<feature type="domain" description="Thioredoxin" evidence="19">
    <location>
        <begin position="441"/>
        <end position="580"/>
    </location>
</feature>
<dbReference type="Pfam" id="PF11412">
    <property type="entry name" value="DsbD_N"/>
    <property type="match status" value="1"/>
</dbReference>
<dbReference type="EMBL" id="SMFT01000001">
    <property type="protein sequence ID" value="TCK01886.1"/>
    <property type="molecule type" value="Genomic_DNA"/>
</dbReference>
<reference evidence="20 21" key="1">
    <citation type="submission" date="2019-03" db="EMBL/GenBank/DDBJ databases">
        <title>Genomic Encyclopedia of Type Strains, Phase IV (KMG-IV): sequencing the most valuable type-strain genomes for metagenomic binning, comparative biology and taxonomic classification.</title>
        <authorList>
            <person name="Goeker M."/>
        </authorList>
    </citation>
    <scope>NUCLEOTIDE SEQUENCE [LARGE SCALE GENOMIC DNA]</scope>
    <source>
        <strain evidence="20 21">DSM 15534</strain>
    </source>
</reference>
<evidence type="ECO:0000256" key="10">
    <source>
        <dbReference type="ARBA" id="ARBA00022989"/>
    </source>
</evidence>
<dbReference type="InterPro" id="IPR035671">
    <property type="entry name" value="DsbD_gamma"/>
</dbReference>
<protein>
    <recommendedName>
        <fullName evidence="18">Thiol:disulfide interchange protein DsbD</fullName>
        <ecNumber evidence="18">1.8.1.8</ecNumber>
    </recommendedName>
    <alternativeName>
        <fullName evidence="18">Protein-disulfide reductase</fullName>
        <shortName evidence="18">Disulfide reductase</shortName>
    </alternativeName>
</protein>
<feature type="transmembrane region" description="Helical" evidence="18">
    <location>
        <begin position="305"/>
        <end position="335"/>
    </location>
</feature>
<gene>
    <name evidence="18" type="primary">dsbD</name>
    <name evidence="20" type="ORF">EV694_0520</name>
</gene>
<dbReference type="Pfam" id="PF13098">
    <property type="entry name" value="Thioredoxin_2"/>
    <property type="match status" value="1"/>
</dbReference>
<comment type="caution">
    <text evidence="20">The sequence shown here is derived from an EMBL/GenBank/DDBJ whole genome shotgun (WGS) entry which is preliminary data.</text>
</comment>
<proteinExistence type="inferred from homology"/>
<feature type="transmembrane region" description="Helical" evidence="18">
    <location>
        <begin position="403"/>
        <end position="420"/>
    </location>
</feature>
<dbReference type="SUPFAM" id="SSF52833">
    <property type="entry name" value="Thioredoxin-like"/>
    <property type="match status" value="1"/>
</dbReference>
<dbReference type="InterPro" id="IPR036249">
    <property type="entry name" value="Thioredoxin-like_sf"/>
</dbReference>
<accession>A0A4V6NCV1</accession>
<sequence length="580" mass="65361">MMYKIKKYKGIGHIFLLFFLYGISLTLSANLFQRHTSFLPAQQAFAFSMTEQEGQGLQLHWDIAEGYYLYQKEINIIAENAEIGQVLLPEGKHYQDEFFGEVVIYQDQLSLNVPILSYQKQGKLLVHYQGCTSGFCYPPETQEIDLALWYKATTHEPQSAVQNNKIFSQTLSSQQLADQLSSSKYAILGFFLLGIGLAFTPCVLPMLPLLSAIVIGQQRHSQWRAFTLSFVYVQGMALTYTLLGLIVVTLGLPFQIALQSPYVLIGFSILFILLALSMFGLFNLQLPQRWQTKLVQFSQRQQSGAFAGVFIMGMVAGLIASPCITAPLSGALLYVAQSGDMFIGAITLYLLALGMGIPLLLITLFGNKVLPKSGAWLEKVKIAFGFVLLALPIFLFSRVQPDWALRLWALLGTTFFLWLANQIKPQGIGQGLRLLCLIFALVLVKPLQDWLWQPSSPQLNQAQHHLFEPVKNLAQLEQYLTDNQKPLVMLDLYADWCVACKEFEKYTFSDPNVQQRFANMLLLQVDMTQNSAENKAIIDKFNVLGLPTILFFDHEGKEIESLRITGFMNGEAFLRHLAQK</sequence>
<dbReference type="GO" id="GO:0005886">
    <property type="term" value="C:plasma membrane"/>
    <property type="evidence" value="ECO:0007669"/>
    <property type="project" value="UniProtKB-SubCell"/>
</dbReference>
<evidence type="ECO:0000256" key="7">
    <source>
        <dbReference type="ARBA" id="ARBA00022729"/>
    </source>
</evidence>
<comment type="similarity">
    <text evidence="2 18">Belongs to the thioredoxin family. DsbD subfamily.</text>
</comment>
<evidence type="ECO:0000256" key="9">
    <source>
        <dbReference type="ARBA" id="ARBA00022982"/>
    </source>
</evidence>
<dbReference type="InterPro" id="IPR012336">
    <property type="entry name" value="Thioredoxin-like_fold"/>
</dbReference>
<keyword evidence="3 18" id="KW-0813">Transport</keyword>
<dbReference type="Gene3D" id="3.40.30.10">
    <property type="entry name" value="Glutaredoxin"/>
    <property type="match status" value="1"/>
</dbReference>
<keyword evidence="8 18" id="KW-0201">Cytochrome c-type biogenesis</keyword>
<evidence type="ECO:0000256" key="6">
    <source>
        <dbReference type="ARBA" id="ARBA00022692"/>
    </source>
</evidence>
<comment type="subcellular location">
    <subcellularLocation>
        <location evidence="1 18">Cell inner membrane</location>
        <topology evidence="1 18">Multi-pass membrane protein</topology>
    </subcellularLocation>
</comment>
<dbReference type="InterPro" id="IPR003834">
    <property type="entry name" value="Cyt_c_assmbl_TM_dom"/>
</dbReference>
<dbReference type="EC" id="1.8.1.8" evidence="18"/>
<keyword evidence="4 18" id="KW-1003">Cell membrane</keyword>
<dbReference type="Proteomes" id="UP000294702">
    <property type="component" value="Unassembled WGS sequence"/>
</dbReference>
<dbReference type="InterPro" id="IPR036929">
    <property type="entry name" value="DsbDN_sf"/>
</dbReference>
<dbReference type="PROSITE" id="PS51352">
    <property type="entry name" value="THIOREDOXIN_2"/>
    <property type="match status" value="1"/>
</dbReference>
<comment type="catalytic activity">
    <reaction evidence="16 18">
        <text>[protein]-dithiol + NAD(+) = [protein]-disulfide + NADH + H(+)</text>
        <dbReference type="Rhea" id="RHEA:18749"/>
        <dbReference type="Rhea" id="RHEA-COMP:10593"/>
        <dbReference type="Rhea" id="RHEA-COMP:10594"/>
        <dbReference type="ChEBI" id="CHEBI:15378"/>
        <dbReference type="ChEBI" id="CHEBI:29950"/>
        <dbReference type="ChEBI" id="CHEBI:50058"/>
        <dbReference type="ChEBI" id="CHEBI:57540"/>
        <dbReference type="ChEBI" id="CHEBI:57945"/>
        <dbReference type="EC" id="1.8.1.8"/>
    </reaction>
</comment>
<evidence type="ECO:0000256" key="2">
    <source>
        <dbReference type="ARBA" id="ARBA00007241"/>
    </source>
</evidence>
<dbReference type="InterPro" id="IPR022910">
    <property type="entry name" value="Thiol_diS_interchange_DbsD"/>
</dbReference>
<dbReference type="InterPro" id="IPR017937">
    <property type="entry name" value="Thioredoxin_CS"/>
</dbReference>
<keyword evidence="10 18" id="KW-1133">Transmembrane helix</keyword>
<dbReference type="PANTHER" id="PTHR32234:SF0">
    <property type="entry name" value="THIOL:DISULFIDE INTERCHANGE PROTEIN DSBD"/>
    <property type="match status" value="1"/>
</dbReference>
<keyword evidence="14 18" id="KW-1015">Disulfide bond</keyword>
<evidence type="ECO:0000256" key="4">
    <source>
        <dbReference type="ARBA" id="ARBA00022475"/>
    </source>
</evidence>
<feature type="transmembrane region" description="Helical" evidence="18">
    <location>
        <begin position="376"/>
        <end position="397"/>
    </location>
</feature>
<evidence type="ECO:0000256" key="16">
    <source>
        <dbReference type="ARBA" id="ARBA00047388"/>
    </source>
</evidence>
<keyword evidence="15 18" id="KW-0676">Redox-active center</keyword>
<dbReference type="InterPro" id="IPR028250">
    <property type="entry name" value="DsbDN"/>
</dbReference>
<keyword evidence="21" id="KW-1185">Reference proteome</keyword>
<evidence type="ECO:0000259" key="19">
    <source>
        <dbReference type="PROSITE" id="PS51352"/>
    </source>
</evidence>
<keyword evidence="11 18" id="KW-0560">Oxidoreductase</keyword>